<dbReference type="CDD" id="cd00063">
    <property type="entry name" value="FN3"/>
    <property type="match status" value="1"/>
</dbReference>
<dbReference type="SUPFAM" id="SSF49265">
    <property type="entry name" value="Fibronectin type III"/>
    <property type="match status" value="1"/>
</dbReference>
<evidence type="ECO:0000256" key="2">
    <source>
        <dbReference type="ARBA" id="ARBA00022525"/>
    </source>
</evidence>
<feature type="domain" description="Fibronectin type-III" evidence="5">
    <location>
        <begin position="378"/>
        <end position="467"/>
    </location>
</feature>
<evidence type="ECO:0000256" key="1">
    <source>
        <dbReference type="ARBA" id="ARBA00004613"/>
    </source>
</evidence>
<sequence>MATIPPSSLLLAGLFTLACGGVAADARAHAPAPAAAPDMARRKPQIARIVADISPKRIEAHIAKLVSFKTRHTMSETVSETVGIGAARRWIKRELESCGAGAGARLQVAFDSHITPVSARISRPTEVVNVVATLPGTQGASKERIYVVSGHYDSRNTDIMDATGDAPGANDDASGTAAVMEMACVMARHKFDATLVFMAVAAEEQGLLGATHWAEQARLNNLNIGGMFTNDIIGSSRADDGRVDNGQVRLFSESVPAAKEMSETVRTLLNTGGENDSLSRQLARHVKEVGERYVPGFKVNVIQRRDRYLRGGDHMPFLARGYAALRFTEPNEDFAHQHQNLRTENGKVYGDLVEFNDVDYIAKVARVNAAALASLALAPAAPQKVQMRTDMLENDSRLVWQPNSEPDLAGYRVVWRETTAAQWQGSVFVGNVSEATLKLSKDNYFFGVQAVDRDGNVSVATYPTPLR</sequence>
<name>A0A2U2I4C3_9BURK</name>
<dbReference type="RefSeq" id="WP_106756637.1">
    <property type="nucleotide sequence ID" value="NZ_PXWF02000083.1"/>
</dbReference>
<keyword evidence="7" id="KW-1185">Reference proteome</keyword>
<dbReference type="PANTHER" id="PTHR12147">
    <property type="entry name" value="METALLOPEPTIDASE M28 FAMILY MEMBER"/>
    <property type="match status" value="1"/>
</dbReference>
<keyword evidence="3" id="KW-0482">Metalloprotease</keyword>
<dbReference type="Proteomes" id="UP000241421">
    <property type="component" value="Unassembled WGS sequence"/>
</dbReference>
<dbReference type="PANTHER" id="PTHR12147:SF26">
    <property type="entry name" value="PEPTIDASE M28 DOMAIN-CONTAINING PROTEIN"/>
    <property type="match status" value="1"/>
</dbReference>
<evidence type="ECO:0000256" key="4">
    <source>
        <dbReference type="SAM" id="SignalP"/>
    </source>
</evidence>
<feature type="signal peptide" evidence="4">
    <location>
        <begin position="1"/>
        <end position="23"/>
    </location>
</feature>
<dbReference type="InterPro" id="IPR045175">
    <property type="entry name" value="M28_fam"/>
</dbReference>
<gene>
    <name evidence="6" type="ORF">C7C56_006435</name>
</gene>
<accession>A0A2U2I4C3</accession>
<dbReference type="Gene3D" id="3.40.630.10">
    <property type="entry name" value="Zn peptidases"/>
    <property type="match status" value="1"/>
</dbReference>
<dbReference type="Pfam" id="PF04389">
    <property type="entry name" value="Peptidase_M28"/>
    <property type="match status" value="1"/>
</dbReference>
<protein>
    <submittedName>
        <fullName evidence="6">Aminopeptidase</fullName>
    </submittedName>
</protein>
<dbReference type="GO" id="GO:0008235">
    <property type="term" value="F:metalloexopeptidase activity"/>
    <property type="evidence" value="ECO:0007669"/>
    <property type="project" value="InterPro"/>
</dbReference>
<organism evidence="6 7">
    <name type="scientific">Massilia glaciei</name>
    <dbReference type="NCBI Taxonomy" id="1524097"/>
    <lineage>
        <taxon>Bacteria</taxon>
        <taxon>Pseudomonadati</taxon>
        <taxon>Pseudomonadota</taxon>
        <taxon>Betaproteobacteria</taxon>
        <taxon>Burkholderiales</taxon>
        <taxon>Oxalobacteraceae</taxon>
        <taxon>Telluria group</taxon>
        <taxon>Massilia</taxon>
    </lineage>
</organism>
<keyword evidence="6" id="KW-0031">Aminopeptidase</keyword>
<dbReference type="InterPro" id="IPR003961">
    <property type="entry name" value="FN3_dom"/>
</dbReference>
<comment type="subcellular location">
    <subcellularLocation>
        <location evidence="1">Secreted</location>
    </subcellularLocation>
</comment>
<dbReference type="GO" id="GO:0005576">
    <property type="term" value="C:extracellular region"/>
    <property type="evidence" value="ECO:0007669"/>
    <property type="project" value="UniProtKB-SubCell"/>
</dbReference>
<keyword evidence="6" id="KW-0378">Hydrolase</keyword>
<dbReference type="OrthoDB" id="9787436at2"/>
<dbReference type="InterPro" id="IPR007484">
    <property type="entry name" value="Peptidase_M28"/>
</dbReference>
<reference evidence="6 7" key="1">
    <citation type="submission" date="2018-04" db="EMBL/GenBank/DDBJ databases">
        <title>Massilia violaceinigra sp. nov., a novel purple-pigmented bacterium isolated from Tianshan glacier, Xinjiang, China.</title>
        <authorList>
            <person name="Wang H."/>
        </authorList>
    </citation>
    <scope>NUCLEOTIDE SEQUENCE [LARGE SCALE GENOMIC DNA]</scope>
    <source>
        <strain evidence="6 7">B448-2</strain>
    </source>
</reference>
<dbReference type="PROSITE" id="PS50853">
    <property type="entry name" value="FN3"/>
    <property type="match status" value="1"/>
</dbReference>
<keyword evidence="6" id="KW-0645">Protease</keyword>
<dbReference type="SUPFAM" id="SSF53187">
    <property type="entry name" value="Zn-dependent exopeptidases"/>
    <property type="match status" value="1"/>
</dbReference>
<dbReference type="AlphaFoldDB" id="A0A2U2I4C3"/>
<dbReference type="InterPro" id="IPR036116">
    <property type="entry name" value="FN3_sf"/>
</dbReference>
<evidence type="ECO:0000259" key="5">
    <source>
        <dbReference type="PROSITE" id="PS50853"/>
    </source>
</evidence>
<proteinExistence type="predicted"/>
<comment type="caution">
    <text evidence="6">The sequence shown here is derived from an EMBL/GenBank/DDBJ whole genome shotgun (WGS) entry which is preliminary data.</text>
</comment>
<evidence type="ECO:0000313" key="6">
    <source>
        <dbReference type="EMBL" id="PWF54573.1"/>
    </source>
</evidence>
<feature type="chain" id="PRO_5015501169" evidence="4">
    <location>
        <begin position="24"/>
        <end position="467"/>
    </location>
</feature>
<dbReference type="GO" id="GO:0006508">
    <property type="term" value="P:proteolysis"/>
    <property type="evidence" value="ECO:0007669"/>
    <property type="project" value="InterPro"/>
</dbReference>
<dbReference type="EMBL" id="PXWF02000083">
    <property type="protein sequence ID" value="PWF54573.1"/>
    <property type="molecule type" value="Genomic_DNA"/>
</dbReference>
<evidence type="ECO:0000256" key="3">
    <source>
        <dbReference type="ARBA" id="ARBA00023049"/>
    </source>
</evidence>
<keyword evidence="4" id="KW-0732">Signal</keyword>
<dbReference type="Gene3D" id="2.60.40.10">
    <property type="entry name" value="Immunoglobulins"/>
    <property type="match status" value="1"/>
</dbReference>
<keyword evidence="2" id="KW-0964">Secreted</keyword>
<dbReference type="GO" id="GO:0004177">
    <property type="term" value="F:aminopeptidase activity"/>
    <property type="evidence" value="ECO:0007669"/>
    <property type="project" value="UniProtKB-KW"/>
</dbReference>
<dbReference type="InterPro" id="IPR013783">
    <property type="entry name" value="Ig-like_fold"/>
</dbReference>
<evidence type="ECO:0000313" key="7">
    <source>
        <dbReference type="Proteomes" id="UP000241421"/>
    </source>
</evidence>